<evidence type="ECO:0000313" key="2">
    <source>
        <dbReference type="EMBL" id="KAA3469478.1"/>
    </source>
</evidence>
<feature type="domain" description="Reverse transcriptase Ty1/copia-type" evidence="1">
    <location>
        <begin position="122"/>
        <end position="207"/>
    </location>
</feature>
<dbReference type="AlphaFoldDB" id="A0A5B6VKF3"/>
<proteinExistence type="predicted"/>
<gene>
    <name evidence="2" type="ORF">EPI10_015262</name>
</gene>
<dbReference type="Pfam" id="PF07727">
    <property type="entry name" value="RVT_2"/>
    <property type="match status" value="1"/>
</dbReference>
<organism evidence="2 3">
    <name type="scientific">Gossypium australe</name>
    <dbReference type="NCBI Taxonomy" id="47621"/>
    <lineage>
        <taxon>Eukaryota</taxon>
        <taxon>Viridiplantae</taxon>
        <taxon>Streptophyta</taxon>
        <taxon>Embryophyta</taxon>
        <taxon>Tracheophyta</taxon>
        <taxon>Spermatophyta</taxon>
        <taxon>Magnoliopsida</taxon>
        <taxon>eudicotyledons</taxon>
        <taxon>Gunneridae</taxon>
        <taxon>Pentapetalae</taxon>
        <taxon>rosids</taxon>
        <taxon>malvids</taxon>
        <taxon>Malvales</taxon>
        <taxon>Malvaceae</taxon>
        <taxon>Malvoideae</taxon>
        <taxon>Gossypium</taxon>
    </lineage>
</organism>
<sequence>MKHRNFLVTITVRIEPLSFKEDVKDAGWHNAMQKQICALEDNGTWSMEILPPKKKALGSKWLVFSFFGNHQVGGIDYNETFAHVAKMVIVRAFLAIVASKNWELHQIDVHNYFMHGDLDEEGSVHINVLVYVDDLIIFGINSASLKTFKGYPSSYFNTNDLGVLKYFLGIEVAHSSLGIFICPRKYTLDIISETSFLGAKPAGSPIEQNRRLAHATRTVLTKDS</sequence>
<dbReference type="OrthoDB" id="411615at2759"/>
<dbReference type="InterPro" id="IPR013103">
    <property type="entry name" value="RVT_2"/>
</dbReference>
<comment type="caution">
    <text evidence="2">The sequence shown here is derived from an EMBL/GenBank/DDBJ whole genome shotgun (WGS) entry which is preliminary data.</text>
</comment>
<keyword evidence="3" id="KW-1185">Reference proteome</keyword>
<reference evidence="3" key="1">
    <citation type="journal article" date="2019" name="Plant Biotechnol. J.">
        <title>Genome sequencing of the Australian wild diploid species Gossypium australe highlights disease resistance and delayed gland morphogenesis.</title>
        <authorList>
            <person name="Cai Y."/>
            <person name="Cai X."/>
            <person name="Wang Q."/>
            <person name="Wang P."/>
            <person name="Zhang Y."/>
            <person name="Cai C."/>
            <person name="Xu Y."/>
            <person name="Wang K."/>
            <person name="Zhou Z."/>
            <person name="Wang C."/>
            <person name="Geng S."/>
            <person name="Li B."/>
            <person name="Dong Q."/>
            <person name="Hou Y."/>
            <person name="Wang H."/>
            <person name="Ai P."/>
            <person name="Liu Z."/>
            <person name="Yi F."/>
            <person name="Sun M."/>
            <person name="An G."/>
            <person name="Cheng J."/>
            <person name="Zhang Y."/>
            <person name="Shi Q."/>
            <person name="Xie Y."/>
            <person name="Shi X."/>
            <person name="Chang Y."/>
            <person name="Huang F."/>
            <person name="Chen Y."/>
            <person name="Hong S."/>
            <person name="Mi L."/>
            <person name="Sun Q."/>
            <person name="Zhang L."/>
            <person name="Zhou B."/>
            <person name="Peng R."/>
            <person name="Zhang X."/>
            <person name="Liu F."/>
        </authorList>
    </citation>
    <scope>NUCLEOTIDE SEQUENCE [LARGE SCALE GENOMIC DNA]</scope>
    <source>
        <strain evidence="3">cv. PA1801</strain>
    </source>
</reference>
<protein>
    <submittedName>
        <fullName evidence="2">Retrovirus-related Pol polyprotein from transposon TNT 1-94</fullName>
    </submittedName>
</protein>
<dbReference type="Proteomes" id="UP000325315">
    <property type="component" value="Unassembled WGS sequence"/>
</dbReference>
<evidence type="ECO:0000313" key="3">
    <source>
        <dbReference type="Proteomes" id="UP000325315"/>
    </source>
</evidence>
<dbReference type="EMBL" id="SMMG02000006">
    <property type="protein sequence ID" value="KAA3469478.1"/>
    <property type="molecule type" value="Genomic_DNA"/>
</dbReference>
<evidence type="ECO:0000259" key="1">
    <source>
        <dbReference type="Pfam" id="PF07727"/>
    </source>
</evidence>
<name>A0A5B6VKF3_9ROSI</name>
<accession>A0A5B6VKF3</accession>